<dbReference type="InterPro" id="IPR011057">
    <property type="entry name" value="Mss4-like_sf"/>
</dbReference>
<proteinExistence type="inferred from homology"/>
<keyword evidence="4 6" id="KW-0456">Lyase</keyword>
<reference evidence="6 7" key="1">
    <citation type="submission" date="2015-09" db="EMBL/GenBank/DDBJ databases">
        <title>Sorangium comparison.</title>
        <authorList>
            <person name="Zaburannyi N."/>
            <person name="Bunk B."/>
            <person name="Overmann J."/>
            <person name="Mueller R."/>
        </authorList>
    </citation>
    <scope>NUCLEOTIDE SEQUENCE [LARGE SCALE GENOMIC DNA]</scope>
    <source>
        <strain evidence="6 7">So ce26</strain>
    </source>
</reference>
<evidence type="ECO:0000256" key="2">
    <source>
        <dbReference type="ARBA" id="ARBA00022723"/>
    </source>
</evidence>
<dbReference type="PANTHER" id="PTHR33337:SF40">
    <property type="entry name" value="CENP-V_GFA DOMAIN-CONTAINING PROTEIN-RELATED"/>
    <property type="match status" value="1"/>
</dbReference>
<evidence type="ECO:0000259" key="5">
    <source>
        <dbReference type="PROSITE" id="PS51891"/>
    </source>
</evidence>
<evidence type="ECO:0000313" key="6">
    <source>
        <dbReference type="EMBL" id="AUX40377.1"/>
    </source>
</evidence>
<dbReference type="Pfam" id="PF04828">
    <property type="entry name" value="GFA"/>
    <property type="match status" value="1"/>
</dbReference>
<dbReference type="EC" id="4.4.1.22" evidence="6"/>
<dbReference type="Gene3D" id="3.90.1590.10">
    <property type="entry name" value="glutathione-dependent formaldehyde- activating enzyme (gfa)"/>
    <property type="match status" value="1"/>
</dbReference>
<dbReference type="SUPFAM" id="SSF51316">
    <property type="entry name" value="Mss4-like"/>
    <property type="match status" value="1"/>
</dbReference>
<evidence type="ECO:0000256" key="1">
    <source>
        <dbReference type="ARBA" id="ARBA00005495"/>
    </source>
</evidence>
<accession>A0A2L0EM56</accession>
<dbReference type="Proteomes" id="UP000238348">
    <property type="component" value="Chromosome"/>
</dbReference>
<dbReference type="AlphaFoldDB" id="A0A2L0EM56"/>
<dbReference type="RefSeq" id="WP_104978187.1">
    <property type="nucleotide sequence ID" value="NZ_CP012673.1"/>
</dbReference>
<feature type="domain" description="CENP-V/GFA" evidence="5">
    <location>
        <begin position="6"/>
        <end position="113"/>
    </location>
</feature>
<gene>
    <name evidence="6" type="ORF">SOCE26_017770</name>
</gene>
<dbReference type="OrthoDB" id="9805575at2"/>
<dbReference type="EMBL" id="CP012673">
    <property type="protein sequence ID" value="AUX40377.1"/>
    <property type="molecule type" value="Genomic_DNA"/>
</dbReference>
<evidence type="ECO:0000256" key="4">
    <source>
        <dbReference type="ARBA" id="ARBA00023239"/>
    </source>
</evidence>
<evidence type="ECO:0000313" key="7">
    <source>
        <dbReference type="Proteomes" id="UP000238348"/>
    </source>
</evidence>
<sequence length="138" mass="15143">MSESEHTGGCLCGAIRYRARGAPASTNICYCTQCRRQTGAPLPAFATYPEERFTLLSGQPVTYRSSQRAVRQFCGVCGSALFWRQDGAPTIDIFLGTMDRPADLPPPAFQQWTVHRVPWLLDLPGIPSHRAERSASAG</sequence>
<name>A0A2L0EM56_SORCE</name>
<evidence type="ECO:0000256" key="3">
    <source>
        <dbReference type="ARBA" id="ARBA00022833"/>
    </source>
</evidence>
<organism evidence="6 7">
    <name type="scientific">Sorangium cellulosum</name>
    <name type="common">Polyangium cellulosum</name>
    <dbReference type="NCBI Taxonomy" id="56"/>
    <lineage>
        <taxon>Bacteria</taxon>
        <taxon>Pseudomonadati</taxon>
        <taxon>Myxococcota</taxon>
        <taxon>Polyangia</taxon>
        <taxon>Polyangiales</taxon>
        <taxon>Polyangiaceae</taxon>
        <taxon>Sorangium</taxon>
    </lineage>
</organism>
<dbReference type="InterPro" id="IPR006913">
    <property type="entry name" value="CENP-V/GFA"/>
</dbReference>
<dbReference type="GO" id="GO:0051907">
    <property type="term" value="F:S-(hydroxymethyl)glutathione synthase activity"/>
    <property type="evidence" value="ECO:0007669"/>
    <property type="project" value="UniProtKB-EC"/>
</dbReference>
<protein>
    <submittedName>
        <fullName evidence="6">Aldehyde-activating protein</fullName>
        <ecNumber evidence="6">4.4.1.22</ecNumber>
    </submittedName>
</protein>
<dbReference type="PROSITE" id="PS51891">
    <property type="entry name" value="CENP_V_GFA"/>
    <property type="match status" value="1"/>
</dbReference>
<keyword evidence="2" id="KW-0479">Metal-binding</keyword>
<dbReference type="PANTHER" id="PTHR33337">
    <property type="entry name" value="GFA DOMAIN-CONTAINING PROTEIN"/>
    <property type="match status" value="1"/>
</dbReference>
<comment type="similarity">
    <text evidence="1">Belongs to the Gfa family.</text>
</comment>
<keyword evidence="3" id="KW-0862">Zinc</keyword>
<dbReference type="GO" id="GO:0046872">
    <property type="term" value="F:metal ion binding"/>
    <property type="evidence" value="ECO:0007669"/>
    <property type="project" value="UniProtKB-KW"/>
</dbReference>